<dbReference type="AlphaFoldDB" id="A0A5S3N4Z3"/>
<feature type="signal peptide" evidence="1">
    <location>
        <begin position="1"/>
        <end position="26"/>
    </location>
</feature>
<dbReference type="OrthoDB" id="1202477at2"/>
<name>A0A5S3N4Z3_9FLAO</name>
<feature type="chain" id="PRO_5024294893" evidence="1">
    <location>
        <begin position="27"/>
        <end position="134"/>
    </location>
</feature>
<keyword evidence="3" id="KW-1185">Reference proteome</keyword>
<evidence type="ECO:0000313" key="3">
    <source>
        <dbReference type="Proteomes" id="UP000307140"/>
    </source>
</evidence>
<dbReference type="EMBL" id="VANR01000003">
    <property type="protein sequence ID" value="TMM30401.1"/>
    <property type="molecule type" value="Genomic_DNA"/>
</dbReference>
<accession>A0A5S3N4Z3</accession>
<protein>
    <submittedName>
        <fullName evidence="2">Uncharacterized protein</fullName>
    </submittedName>
</protein>
<proteinExistence type="predicted"/>
<reference evidence="2 3" key="1">
    <citation type="submission" date="2019-05" db="EMBL/GenBank/DDBJ databases">
        <title>Polaribacter aestuariivivens sp. nov., isolated from a tidal flat.</title>
        <authorList>
            <person name="Yoon J.-H."/>
        </authorList>
    </citation>
    <scope>NUCLEOTIDE SEQUENCE [LARGE SCALE GENOMIC DNA]</scope>
    <source>
        <strain evidence="2 3">DBTF-3</strain>
    </source>
</reference>
<keyword evidence="1" id="KW-0732">Signal</keyword>
<evidence type="ECO:0000313" key="2">
    <source>
        <dbReference type="EMBL" id="TMM30401.1"/>
    </source>
</evidence>
<sequence>MKNLFKNISYLFILATITLFTQNTNAQSSAEKKLTLTYQGLNVTDNFKFVDSKGKEIVFHDEDIESPSKLSLFDEGLFGKRFVVHYKWVDVMLFDQETGVAKDETMKVKRITNFYEANDIRMKKNTTILASNNE</sequence>
<comment type="caution">
    <text evidence="2">The sequence shown here is derived from an EMBL/GenBank/DDBJ whole genome shotgun (WGS) entry which is preliminary data.</text>
</comment>
<organism evidence="2 3">
    <name type="scientific">Polaribacter aestuariivivens</name>
    <dbReference type="NCBI Taxonomy" id="2304626"/>
    <lineage>
        <taxon>Bacteria</taxon>
        <taxon>Pseudomonadati</taxon>
        <taxon>Bacteroidota</taxon>
        <taxon>Flavobacteriia</taxon>
        <taxon>Flavobacteriales</taxon>
        <taxon>Flavobacteriaceae</taxon>
    </lineage>
</organism>
<evidence type="ECO:0000256" key="1">
    <source>
        <dbReference type="SAM" id="SignalP"/>
    </source>
</evidence>
<gene>
    <name evidence="2" type="ORF">FDT66_06465</name>
</gene>
<dbReference type="RefSeq" id="WP_138535353.1">
    <property type="nucleotide sequence ID" value="NZ_VANR01000003.1"/>
</dbReference>
<dbReference type="Proteomes" id="UP000307140">
    <property type="component" value="Unassembled WGS sequence"/>
</dbReference>